<evidence type="ECO:0000313" key="4">
    <source>
        <dbReference type="EMBL" id="CCH50163.1"/>
    </source>
</evidence>
<reference evidence="5" key="2">
    <citation type="journal article" date="2013" name="Stand. Genomic Sci.">
        <title>Complete genome sequence of Desulfocapsa sulfexigens, a marine deltaproteobacterium specialized in disproportionating inorganic sulfur compounds.</title>
        <authorList>
            <person name="Finster K.W."/>
            <person name="Kjeldsen K.U."/>
            <person name="Kube M."/>
            <person name="Reinhardt R."/>
            <person name="Mussmann M."/>
            <person name="Amann R."/>
            <person name="Schreiber L."/>
        </authorList>
    </citation>
    <scope>NUCLEOTIDE SEQUENCE [LARGE SCALE GENOMIC DNA]</scope>
    <source>
        <strain evidence="5">DSM 10523 / SB164P1</strain>
    </source>
</reference>
<evidence type="ECO:0000256" key="1">
    <source>
        <dbReference type="SAM" id="MobiDB-lite"/>
    </source>
</evidence>
<feature type="compositionally biased region" description="Low complexity" evidence="1">
    <location>
        <begin position="161"/>
        <end position="176"/>
    </location>
</feature>
<dbReference type="PANTHER" id="PTHR38730:SF1">
    <property type="entry name" value="SLL7028 PROTEIN"/>
    <property type="match status" value="1"/>
</dbReference>
<dbReference type="Proteomes" id="UP000011724">
    <property type="component" value="Chromosome"/>
</dbReference>
<dbReference type="PATRIC" id="fig|879567.3.peg.3157"/>
<feature type="domain" description="Putative metallopeptidase" evidence="3">
    <location>
        <begin position="6"/>
        <end position="302"/>
    </location>
</feature>
<organism evidence="4 5">
    <name type="scientific">Pseudodesulfovibrio piezophilus (strain DSM 21447 / JCM 15486 / C1TLV30)</name>
    <name type="common">Desulfovibrio piezophilus</name>
    <dbReference type="NCBI Taxonomy" id="1322246"/>
    <lineage>
        <taxon>Bacteria</taxon>
        <taxon>Pseudomonadati</taxon>
        <taxon>Thermodesulfobacteriota</taxon>
        <taxon>Desulfovibrionia</taxon>
        <taxon>Desulfovibrionales</taxon>
        <taxon>Desulfovibrionaceae</taxon>
    </lineage>
</organism>
<feature type="domain" description="VWA-like" evidence="2">
    <location>
        <begin position="310"/>
        <end position="434"/>
    </location>
</feature>
<dbReference type="OrthoDB" id="9761650at2"/>
<dbReference type="eggNOG" id="COG3864">
    <property type="taxonomic scope" value="Bacteria"/>
</dbReference>
<protein>
    <recommendedName>
        <fullName evidence="6">Metal-dependent peptidase</fullName>
    </recommendedName>
</protein>
<dbReference type="InterPro" id="IPR018698">
    <property type="entry name" value="VWA-like_dom"/>
</dbReference>
<dbReference type="KEGG" id="dpi:BN4_20101"/>
<feature type="region of interest" description="Disordered" evidence="1">
    <location>
        <begin position="135"/>
        <end position="230"/>
    </location>
</feature>
<name>M1WY65_PSEP2</name>
<evidence type="ECO:0000259" key="2">
    <source>
        <dbReference type="Pfam" id="PF09967"/>
    </source>
</evidence>
<sequence>MNEVRRKLLKARTGLLLEHPFFGSLCLRMEPKEDRQCATAWTDGRTLGYNPDYIAGLEDSQVQGLMAHTVMHPACQHHTRRKGREANLWNIACDHAINWLLLDAGLTLPPRYLDNPVYHGLSSDEIYAELKAHGGEEDRPALSDGQGESDGETDWDGVAADGSEGENFGENSESGAGEAGGDGRVDEGSSGEDEAASAGEQSGDPGGSGEVRDAQTSQEGGSTAESGSDEQWELALAQAAQQARDMGDLPGNLERLIQDVLNPKIDWQEILERFIFDRARDDYSWTPPNKRFLHLDVILPSLSQRQLPEVVLVIDTSGSVSESEMDQFAAELSGILEAYDTTVRVLYCDSQVVGHDLFDRNDLPLILSPQGGGGTDYRPPFFWLEQEGIDPACLVYLTDLECIHFPEQDPEFPVLWARIGGSGTVPPFGEILEIL</sequence>
<dbReference type="EMBL" id="FO203427">
    <property type="protein sequence ID" value="CCH50163.1"/>
    <property type="molecule type" value="Genomic_DNA"/>
</dbReference>
<dbReference type="PANTHER" id="PTHR38730">
    <property type="entry name" value="SLL7028 PROTEIN"/>
    <property type="match status" value="1"/>
</dbReference>
<dbReference type="InterPro" id="IPR025154">
    <property type="entry name" value="Put_metallopeptidase_dom"/>
</dbReference>
<dbReference type="SUPFAM" id="SSF53300">
    <property type="entry name" value="vWA-like"/>
    <property type="match status" value="1"/>
</dbReference>
<accession>M1WY65</accession>
<evidence type="ECO:0000259" key="3">
    <source>
        <dbReference type="Pfam" id="PF13203"/>
    </source>
</evidence>
<dbReference type="Pfam" id="PF13203">
    <property type="entry name" value="DUF2201_N"/>
    <property type="match status" value="1"/>
</dbReference>
<dbReference type="BioCyc" id="DPIE1322246:BN4_RS14740-MONOMER"/>
<dbReference type="STRING" id="1322246.BN4_20101"/>
<evidence type="ECO:0008006" key="6">
    <source>
        <dbReference type="Google" id="ProtNLM"/>
    </source>
</evidence>
<reference evidence="4 5" key="1">
    <citation type="journal article" date="2013" name="PLoS ONE">
        <title>The first genomic and proteomic characterization of a deep-sea sulfate reducer: insights into the piezophilic lifestyle of Desulfovibrio piezophilus.</title>
        <authorList>
            <person name="Pradel N."/>
            <person name="Ji B."/>
            <person name="Gimenez G."/>
            <person name="Talla E."/>
            <person name="Lenoble P."/>
            <person name="Garel M."/>
            <person name="Tamburini C."/>
            <person name="Fourquet P."/>
            <person name="Lebrun R."/>
            <person name="Bertin P."/>
            <person name="Denis Y."/>
            <person name="Pophillat M."/>
            <person name="Barbe V."/>
            <person name="Ollivier B."/>
            <person name="Dolla A."/>
        </authorList>
    </citation>
    <scope>NUCLEOTIDE SEQUENCE [LARGE SCALE GENOMIC DNA]</scope>
    <source>
        <strain evidence="5">DSM 10523 / SB164P1</strain>
    </source>
</reference>
<dbReference type="AlphaFoldDB" id="M1WY65"/>
<evidence type="ECO:0000313" key="5">
    <source>
        <dbReference type="Proteomes" id="UP000011724"/>
    </source>
</evidence>
<dbReference type="Pfam" id="PF09967">
    <property type="entry name" value="DUF2201"/>
    <property type="match status" value="1"/>
</dbReference>
<feature type="compositionally biased region" description="Polar residues" evidence="1">
    <location>
        <begin position="214"/>
        <end position="226"/>
    </location>
</feature>
<proteinExistence type="predicted"/>
<dbReference type="HOGENOM" id="CLU_038906_1_0_7"/>
<dbReference type="InterPro" id="IPR036465">
    <property type="entry name" value="vWFA_dom_sf"/>
</dbReference>
<gene>
    <name evidence="4" type="ordered locus">BN4_20101</name>
</gene>
<dbReference type="RefSeq" id="WP_015416205.1">
    <property type="nucleotide sequence ID" value="NC_020409.1"/>
</dbReference>
<keyword evidence="5" id="KW-1185">Reference proteome</keyword>